<dbReference type="EMBL" id="BAABME010015721">
    <property type="protein sequence ID" value="GAA0142639.1"/>
    <property type="molecule type" value="Genomic_DNA"/>
</dbReference>
<dbReference type="Proteomes" id="UP001454036">
    <property type="component" value="Unassembled WGS sequence"/>
</dbReference>
<evidence type="ECO:0000313" key="2">
    <source>
        <dbReference type="Proteomes" id="UP001454036"/>
    </source>
</evidence>
<organism evidence="1 2">
    <name type="scientific">Lithospermum erythrorhizon</name>
    <name type="common">Purple gromwell</name>
    <name type="synonym">Lithospermum officinale var. erythrorhizon</name>
    <dbReference type="NCBI Taxonomy" id="34254"/>
    <lineage>
        <taxon>Eukaryota</taxon>
        <taxon>Viridiplantae</taxon>
        <taxon>Streptophyta</taxon>
        <taxon>Embryophyta</taxon>
        <taxon>Tracheophyta</taxon>
        <taxon>Spermatophyta</taxon>
        <taxon>Magnoliopsida</taxon>
        <taxon>eudicotyledons</taxon>
        <taxon>Gunneridae</taxon>
        <taxon>Pentapetalae</taxon>
        <taxon>asterids</taxon>
        <taxon>lamiids</taxon>
        <taxon>Boraginales</taxon>
        <taxon>Boraginaceae</taxon>
        <taxon>Boraginoideae</taxon>
        <taxon>Lithospermeae</taxon>
        <taxon>Lithospermum</taxon>
    </lineage>
</organism>
<accession>A0AAV3NTS5</accession>
<name>A0AAV3NTS5_LITER</name>
<reference evidence="1 2" key="1">
    <citation type="submission" date="2024-01" db="EMBL/GenBank/DDBJ databases">
        <title>The complete chloroplast genome sequence of Lithospermum erythrorhizon: insights into the phylogenetic relationship among Boraginaceae species and the maternal lineages of purple gromwells.</title>
        <authorList>
            <person name="Okada T."/>
            <person name="Watanabe K."/>
        </authorList>
    </citation>
    <scope>NUCLEOTIDE SEQUENCE [LARGE SCALE GENOMIC DNA]</scope>
</reference>
<dbReference type="AlphaFoldDB" id="A0AAV3NTS5"/>
<keyword evidence="2" id="KW-1185">Reference proteome</keyword>
<sequence length="114" mass="13039">MSGCRPTETPIDPNKKLENITKGTFADVQQYQRLAGRPIYLSYTYPDIAFTVSIVSQFMHKPFEQHLEAAYRILRYLKNCPGKGLLFKKGENRSVKVFTNADWAGSIVDKKYTS</sequence>
<protein>
    <submittedName>
        <fullName evidence="1">Uncharacterized protein</fullName>
    </submittedName>
</protein>
<dbReference type="PANTHER" id="PTHR11439:SF440">
    <property type="entry name" value="INTEGRASE CATALYTIC DOMAIN-CONTAINING PROTEIN"/>
    <property type="match status" value="1"/>
</dbReference>
<evidence type="ECO:0000313" key="1">
    <source>
        <dbReference type="EMBL" id="GAA0142639.1"/>
    </source>
</evidence>
<proteinExistence type="predicted"/>
<dbReference type="PANTHER" id="PTHR11439">
    <property type="entry name" value="GAG-POL-RELATED RETROTRANSPOSON"/>
    <property type="match status" value="1"/>
</dbReference>
<comment type="caution">
    <text evidence="1">The sequence shown here is derived from an EMBL/GenBank/DDBJ whole genome shotgun (WGS) entry which is preliminary data.</text>
</comment>
<gene>
    <name evidence="1" type="ORF">LIER_35611</name>
</gene>